<evidence type="ECO:0000313" key="2">
    <source>
        <dbReference type="Proteomes" id="UP000183275"/>
    </source>
</evidence>
<keyword evidence="2" id="KW-1185">Reference proteome</keyword>
<dbReference type="EMBL" id="FOIS01000003">
    <property type="protein sequence ID" value="SEW13904.1"/>
    <property type="molecule type" value="Genomic_DNA"/>
</dbReference>
<dbReference type="InterPro" id="IPR023375">
    <property type="entry name" value="ADC_dom_sf"/>
</dbReference>
<gene>
    <name evidence="1" type="ORF">SAMN05216285_2583</name>
</gene>
<accession>A0A1I0PI57</accession>
<organism evidence="1 2">
    <name type="scientific">Natrinema salifodinae</name>
    <dbReference type="NCBI Taxonomy" id="1202768"/>
    <lineage>
        <taxon>Archaea</taxon>
        <taxon>Methanobacteriati</taxon>
        <taxon>Methanobacteriota</taxon>
        <taxon>Stenosarchaea group</taxon>
        <taxon>Halobacteria</taxon>
        <taxon>Halobacteriales</taxon>
        <taxon>Natrialbaceae</taxon>
        <taxon>Natrinema</taxon>
    </lineage>
</organism>
<dbReference type="Proteomes" id="UP000183275">
    <property type="component" value="Unassembled WGS sequence"/>
</dbReference>
<dbReference type="Pfam" id="PF06314">
    <property type="entry name" value="ADC"/>
    <property type="match status" value="1"/>
</dbReference>
<sequence>MTTVDERTRRRLSTGHVVELPLDLSFAMGGVTLPARRDRLAAILPDGLSPLAIAPGVGCVALVGIRYHRVGREVEQAGDGADGAAETGLDPYDEFAVIVPAVRGSRTDLPGAQLAGGEVGGYVHWLPVTTEPSVALGRELWGFPKEVADVTVTDGPGGVRVAVAGDGAREPVRLEIAHPRFGPKPRDWTLWSYTTKDGDLLRAKARIAGDVAIGVGSATGTRLDVPSGLADELGLWRRPLGRLYGSSVRARLFAGEPIGDDE</sequence>
<dbReference type="eggNOG" id="arCOG09106">
    <property type="taxonomic scope" value="Archaea"/>
</dbReference>
<proteinExistence type="predicted"/>
<dbReference type="SUPFAM" id="SSF160104">
    <property type="entry name" value="Acetoacetate decarboxylase-like"/>
    <property type="match status" value="1"/>
</dbReference>
<reference evidence="2" key="1">
    <citation type="submission" date="2016-10" db="EMBL/GenBank/DDBJ databases">
        <authorList>
            <person name="Varghese N."/>
        </authorList>
    </citation>
    <scope>NUCLEOTIDE SEQUENCE [LARGE SCALE GENOMIC DNA]</scope>
    <source>
        <strain evidence="2">CGMCC 1.12284</strain>
    </source>
</reference>
<dbReference type="STRING" id="1202768.SAMN05216285_2583"/>
<dbReference type="RefSeq" id="WP_049992126.1">
    <property type="nucleotide sequence ID" value="NZ_FOIS01000003.1"/>
</dbReference>
<dbReference type="GO" id="GO:0016829">
    <property type="term" value="F:lyase activity"/>
    <property type="evidence" value="ECO:0007669"/>
    <property type="project" value="InterPro"/>
</dbReference>
<protein>
    <submittedName>
        <fullName evidence="1">Acetoacetate decarboxylase (ADC)</fullName>
    </submittedName>
</protein>
<dbReference type="OrthoDB" id="35899at2157"/>
<name>A0A1I0PI57_9EURY</name>
<evidence type="ECO:0000313" key="1">
    <source>
        <dbReference type="EMBL" id="SEW13904.1"/>
    </source>
</evidence>
<dbReference type="InterPro" id="IPR010451">
    <property type="entry name" value="Acetoacetate_decarboxylase"/>
</dbReference>
<dbReference type="Gene3D" id="2.40.400.10">
    <property type="entry name" value="Acetoacetate decarboxylase-like"/>
    <property type="match status" value="1"/>
</dbReference>
<dbReference type="AlphaFoldDB" id="A0A1I0PI57"/>